<dbReference type="PANTHER" id="PTHR39639">
    <property type="entry name" value="CHROMOSOME 16, WHOLE GENOME SHOTGUN SEQUENCE"/>
    <property type="match status" value="1"/>
</dbReference>
<feature type="domain" description="GmrSD restriction endonucleases N-terminal" evidence="1">
    <location>
        <begin position="37"/>
        <end position="188"/>
    </location>
</feature>
<dbReference type="Pfam" id="PF03235">
    <property type="entry name" value="GmrSD_N"/>
    <property type="match status" value="1"/>
</dbReference>
<evidence type="ECO:0000313" key="3">
    <source>
        <dbReference type="Proteomes" id="UP001524318"/>
    </source>
</evidence>
<dbReference type="Proteomes" id="UP001524318">
    <property type="component" value="Unassembled WGS sequence"/>
</dbReference>
<sequence>MGKIDAATQRLQLQEQRRKVDFDSYDITVDELVRRVSKKRIEIAPAYQRQFRWDEQRQSRLIESLLLGIPVPPLFMATNVDTDRGTTWEVVDGLQRLLSLTNFLGDDTAREVARLGGKALRLTELEKLDSMQGSTFGELPADIRTGLEDRPIKVIVLNDKSDLQVRFDLFERLNTGGVRLTDHEVRECVFMGDFIDLVSELSQSEEFKRVVLLPKSSQQDGTAQDYVLRFFAFVERYQSFDHSVKDFLNDFCGEAARNPRREERAELFHRTFALLAATFPDGLRSRKGTTPVNLFEGVAAGAALALLEEPLLQPLVDTSWISSDEMKKLTTGATNNRSRVSGRVEISKRRFLRAQ</sequence>
<proteinExistence type="predicted"/>
<accession>A0ABT1LKB0</accession>
<reference evidence="2 3" key="1">
    <citation type="submission" date="2022-06" db="EMBL/GenBank/DDBJ databases">
        <title>Pseudarthrobacter sp. strain RMG13 Genome sequencing and assembly.</title>
        <authorList>
            <person name="Kim I."/>
        </authorList>
    </citation>
    <scope>NUCLEOTIDE SEQUENCE [LARGE SCALE GENOMIC DNA]</scope>
    <source>
        <strain evidence="2 3">RMG13</strain>
    </source>
</reference>
<protein>
    <submittedName>
        <fullName evidence="2">DUF262 domain-containing protein</fullName>
    </submittedName>
</protein>
<evidence type="ECO:0000313" key="2">
    <source>
        <dbReference type="EMBL" id="MCP8998276.1"/>
    </source>
</evidence>
<evidence type="ECO:0000259" key="1">
    <source>
        <dbReference type="Pfam" id="PF03235"/>
    </source>
</evidence>
<name>A0ABT1LKB0_9MICC</name>
<gene>
    <name evidence="2" type="ORF">NFC73_00790</name>
</gene>
<dbReference type="InterPro" id="IPR004919">
    <property type="entry name" value="GmrSD_N"/>
</dbReference>
<keyword evidence="3" id="KW-1185">Reference proteome</keyword>
<organism evidence="2 3">
    <name type="scientific">Pseudarthrobacter humi</name>
    <dbReference type="NCBI Taxonomy" id="2952523"/>
    <lineage>
        <taxon>Bacteria</taxon>
        <taxon>Bacillati</taxon>
        <taxon>Actinomycetota</taxon>
        <taxon>Actinomycetes</taxon>
        <taxon>Micrococcales</taxon>
        <taxon>Micrococcaceae</taxon>
        <taxon>Pseudarthrobacter</taxon>
    </lineage>
</organism>
<dbReference type="PANTHER" id="PTHR39639:SF1">
    <property type="entry name" value="DUF262 DOMAIN-CONTAINING PROTEIN"/>
    <property type="match status" value="1"/>
</dbReference>
<dbReference type="EMBL" id="JANCLV010000001">
    <property type="protein sequence ID" value="MCP8998276.1"/>
    <property type="molecule type" value="Genomic_DNA"/>
</dbReference>
<comment type="caution">
    <text evidence="2">The sequence shown here is derived from an EMBL/GenBank/DDBJ whole genome shotgun (WGS) entry which is preliminary data.</text>
</comment>
<dbReference type="RefSeq" id="WP_254746869.1">
    <property type="nucleotide sequence ID" value="NZ_JANCLV010000001.1"/>
</dbReference>